<evidence type="ECO:0000259" key="4">
    <source>
        <dbReference type="Pfam" id="PF01488"/>
    </source>
</evidence>
<dbReference type="Pfam" id="PF08501">
    <property type="entry name" value="Shikimate_dh_N"/>
    <property type="match status" value="1"/>
</dbReference>
<keyword evidence="8" id="KW-1185">Reference proteome</keyword>
<dbReference type="InterPro" id="IPR031322">
    <property type="entry name" value="Shikimate/glucono_kinase"/>
</dbReference>
<feature type="domain" description="Quinate/shikimate 5-dehydrogenase/glutamyl-tRNA reductase" evidence="4">
    <location>
        <begin position="584"/>
        <end position="627"/>
    </location>
</feature>
<dbReference type="Pfam" id="PF18317">
    <property type="entry name" value="SDH_C"/>
    <property type="match status" value="1"/>
</dbReference>
<sequence>MLAGNMSGSHPQSPSSTPCPDPEGPGSRRYSTDATILLVGSFGAGKKTLGLIASVALRRRFIDFDEFFRGQIQYSPQEFIAEHGFKRYREVVIKVSRDVLTKYQTGCVIAGLGFAASPAQRQLLVTFAQHHPIVYVRRSKADLQHFVGINPDTFDHIYELENVFFESCSNFDFFNITEESSHQAESQIHASLKLKELERIFVAFLHRIFGNPHKQIASADPFSATHTYALDLSLTQLETNLDPEILDAGTDAIYLTLNHEEFSSEDILVGLSRYMTILRKHTRVPIILDARTGPEKHSSYLKFLETVALRVAPDAFTCALRNKEIIRRIHATKGHSKMIAVHHQTGPLGVEMSPSEIPNLRMWLEDLGFEALRVTGQHAVPEDALACVTFRGMLINALNIPVIAYNTDSEERASILLNPTLSPIEVSSTRGSILSLRDMQHALSSLSLRPNKLFKIVGQDLRHSLSPAMHNAAYAACGLPHRYEYDEIQSFGEIEAILKAPSFGGFLGGLIISLPFKNDVLPLLDDISPDARDINAVNTVVLEHKFQPNGVRTPFYRGYNTDYIGIKDCVHSHLSPANAIRGGSTALIIGAGGMAHAAVYACYQLGVRRIFVYNRTLSNAQKLARYYNVWARSKGDNIFHLDVLQSIQDPWPSDFRLPTIVISCIPGRHVGTQSPIVFQVSDAWLESPTGGVFVEVGYGPLKTSLMEQMTPWSMKGWVIVDGLNVLVKQGITQYELFTQRPAPVHIMRRAVQEEAIKQGYFHMW</sequence>
<dbReference type="Gene3D" id="3.20.20.70">
    <property type="entry name" value="Aldolase class I"/>
    <property type="match status" value="1"/>
</dbReference>
<dbReference type="InterPro" id="IPR001381">
    <property type="entry name" value="DHquinase_I"/>
</dbReference>
<dbReference type="Pfam" id="PF01488">
    <property type="entry name" value="Shikimate_DH"/>
    <property type="match status" value="1"/>
</dbReference>
<dbReference type="Proteomes" id="UP000053732">
    <property type="component" value="Unassembled WGS sequence"/>
</dbReference>
<dbReference type="AlphaFoldDB" id="A0A0G4PI31"/>
<dbReference type="InterPro" id="IPR041121">
    <property type="entry name" value="SDH_C"/>
</dbReference>
<dbReference type="Gene3D" id="3.40.50.10860">
    <property type="entry name" value="Leucine Dehydrogenase, chain A, domain 1"/>
    <property type="match status" value="1"/>
</dbReference>
<dbReference type="Gene3D" id="3.40.50.720">
    <property type="entry name" value="NAD(P)-binding Rossmann-like Domain"/>
    <property type="match status" value="1"/>
</dbReference>
<dbReference type="PANTHER" id="PTHR21089">
    <property type="entry name" value="SHIKIMATE DEHYDROGENASE"/>
    <property type="match status" value="1"/>
</dbReference>
<dbReference type="InterPro" id="IPR036291">
    <property type="entry name" value="NAD(P)-bd_dom_sf"/>
</dbReference>
<dbReference type="SUPFAM" id="SSF51735">
    <property type="entry name" value="NAD(P)-binding Rossmann-fold domains"/>
    <property type="match status" value="1"/>
</dbReference>
<dbReference type="InterPro" id="IPR027417">
    <property type="entry name" value="P-loop_NTPase"/>
</dbReference>
<dbReference type="SUPFAM" id="SSF53223">
    <property type="entry name" value="Aminoacid dehydrogenase-like, N-terminal domain"/>
    <property type="match status" value="1"/>
</dbReference>
<dbReference type="PANTHER" id="PTHR21089:SF1">
    <property type="entry name" value="BIFUNCTIONAL 3-DEHYDROQUINATE DEHYDRATASE_SHIKIMATE DEHYDROGENASE, CHLOROPLASTIC"/>
    <property type="match status" value="1"/>
</dbReference>
<dbReference type="GO" id="GO:0019632">
    <property type="term" value="P:shikimate metabolic process"/>
    <property type="evidence" value="ECO:0007669"/>
    <property type="project" value="TreeGrafter"/>
</dbReference>
<dbReference type="Gene3D" id="3.40.50.300">
    <property type="entry name" value="P-loop containing nucleotide triphosphate hydrolases"/>
    <property type="match status" value="1"/>
</dbReference>
<dbReference type="InterPro" id="IPR022893">
    <property type="entry name" value="Shikimate_DH_fam"/>
</dbReference>
<evidence type="ECO:0000256" key="1">
    <source>
        <dbReference type="ARBA" id="ARBA00006477"/>
    </source>
</evidence>
<dbReference type="CDD" id="cd01065">
    <property type="entry name" value="NAD_bind_Shikimate_DH"/>
    <property type="match status" value="1"/>
</dbReference>
<feature type="region of interest" description="Disordered" evidence="3">
    <location>
        <begin position="1"/>
        <end position="28"/>
    </location>
</feature>
<comment type="similarity">
    <text evidence="1">In the 2nd section; belongs to the type-I 3-dehydroquinase family.</text>
</comment>
<name>A0A0G4PI31_PENC3</name>
<dbReference type="GO" id="GO:0009423">
    <property type="term" value="P:chorismate biosynthetic process"/>
    <property type="evidence" value="ECO:0007669"/>
    <property type="project" value="TreeGrafter"/>
</dbReference>
<dbReference type="Pfam" id="PF01202">
    <property type="entry name" value="SKI"/>
    <property type="match status" value="1"/>
</dbReference>
<dbReference type="InterPro" id="IPR013785">
    <property type="entry name" value="Aldolase_TIM"/>
</dbReference>
<dbReference type="InterPro" id="IPR046346">
    <property type="entry name" value="Aminoacid_DH-like_N_sf"/>
</dbReference>
<reference evidence="7 8" key="1">
    <citation type="journal article" date="2014" name="Nat. Commun.">
        <title>Multiple recent horizontal transfers of a large genomic region in cheese making fungi.</title>
        <authorList>
            <person name="Cheeseman K."/>
            <person name="Ropars J."/>
            <person name="Renault P."/>
            <person name="Dupont J."/>
            <person name="Gouzy J."/>
            <person name="Branca A."/>
            <person name="Abraham A.L."/>
            <person name="Ceppi M."/>
            <person name="Conseiller E."/>
            <person name="Debuchy R."/>
            <person name="Malagnac F."/>
            <person name="Goarin A."/>
            <person name="Silar P."/>
            <person name="Lacoste S."/>
            <person name="Sallet E."/>
            <person name="Bensimon A."/>
            <person name="Giraud T."/>
            <person name="Brygoo Y."/>
        </authorList>
    </citation>
    <scope>NUCLEOTIDE SEQUENCE [LARGE SCALE GENOMIC DNA]</scope>
    <source>
        <strain evidence="8">FM 013</strain>
    </source>
</reference>
<evidence type="ECO:0000256" key="3">
    <source>
        <dbReference type="SAM" id="MobiDB-lite"/>
    </source>
</evidence>
<organism evidence="7 8">
    <name type="scientific">Penicillium camemberti (strain FM 013)</name>
    <dbReference type="NCBI Taxonomy" id="1429867"/>
    <lineage>
        <taxon>Eukaryota</taxon>
        <taxon>Fungi</taxon>
        <taxon>Dikarya</taxon>
        <taxon>Ascomycota</taxon>
        <taxon>Pezizomycotina</taxon>
        <taxon>Eurotiomycetes</taxon>
        <taxon>Eurotiomycetidae</taxon>
        <taxon>Eurotiales</taxon>
        <taxon>Aspergillaceae</taxon>
        <taxon>Penicillium</taxon>
    </lineage>
</organism>
<dbReference type="SUPFAM" id="SSF52540">
    <property type="entry name" value="P-loop containing nucleoside triphosphate hydrolases"/>
    <property type="match status" value="1"/>
</dbReference>
<evidence type="ECO:0000313" key="8">
    <source>
        <dbReference type="Proteomes" id="UP000053732"/>
    </source>
</evidence>
<evidence type="ECO:0000256" key="2">
    <source>
        <dbReference type="ARBA" id="ARBA00009349"/>
    </source>
</evidence>
<dbReference type="Pfam" id="PF01487">
    <property type="entry name" value="DHquinase_I"/>
    <property type="match status" value="1"/>
</dbReference>
<dbReference type="STRING" id="1429867.A0A0G4PI31"/>
<proteinExistence type="inferred from homology"/>
<gene>
    <name evidence="7" type="ORF">PCAMFM013_S016g000270</name>
</gene>
<dbReference type="EMBL" id="HG793149">
    <property type="protein sequence ID" value="CRL25989.1"/>
    <property type="molecule type" value="Genomic_DNA"/>
</dbReference>
<evidence type="ECO:0000259" key="6">
    <source>
        <dbReference type="Pfam" id="PF18317"/>
    </source>
</evidence>
<dbReference type="GO" id="GO:0004764">
    <property type="term" value="F:shikimate 3-dehydrogenase (NADP+) activity"/>
    <property type="evidence" value="ECO:0007669"/>
    <property type="project" value="InterPro"/>
</dbReference>
<dbReference type="InterPro" id="IPR013708">
    <property type="entry name" value="Shikimate_DH-bd_N"/>
</dbReference>
<evidence type="ECO:0000313" key="7">
    <source>
        <dbReference type="EMBL" id="CRL25989.1"/>
    </source>
</evidence>
<evidence type="ECO:0000259" key="5">
    <source>
        <dbReference type="Pfam" id="PF08501"/>
    </source>
</evidence>
<feature type="domain" description="Shikimate dehydrogenase substrate binding N-terminal" evidence="5">
    <location>
        <begin position="456"/>
        <end position="540"/>
    </location>
</feature>
<dbReference type="GO" id="GO:0003855">
    <property type="term" value="F:3-dehydroquinate dehydratase activity"/>
    <property type="evidence" value="ECO:0007669"/>
    <property type="project" value="InterPro"/>
</dbReference>
<comment type="similarity">
    <text evidence="2">In the N-terminal section; belongs to the shikimate kinase family.</text>
</comment>
<feature type="compositionally biased region" description="Polar residues" evidence="3">
    <location>
        <begin position="1"/>
        <end position="16"/>
    </location>
</feature>
<dbReference type="InterPro" id="IPR006151">
    <property type="entry name" value="Shikm_DH/Glu-tRNA_Rdtase"/>
</dbReference>
<accession>A0A0G4PI31</accession>
<feature type="domain" description="SDH C-terminal" evidence="6">
    <location>
        <begin position="722"/>
        <end position="752"/>
    </location>
</feature>
<protein>
    <submittedName>
        <fullName evidence="7">Quinate/shikimate 5-dehydrogenase/glutamyl-tRNA reductase</fullName>
    </submittedName>
</protein>